<evidence type="ECO:0000313" key="2">
    <source>
        <dbReference type="EMBL" id="CAD1835012.1"/>
    </source>
</evidence>
<evidence type="ECO:0000256" key="1">
    <source>
        <dbReference type="SAM" id="MobiDB-lite"/>
    </source>
</evidence>
<reference evidence="2" key="1">
    <citation type="submission" date="2020-07" db="EMBL/GenBank/DDBJ databases">
        <authorList>
            <person name="Lin J."/>
        </authorList>
    </citation>
    <scope>NUCLEOTIDE SEQUENCE</scope>
</reference>
<feature type="region of interest" description="Disordered" evidence="1">
    <location>
        <begin position="1"/>
        <end position="65"/>
    </location>
</feature>
<dbReference type="AlphaFoldDB" id="A0A6V7PVY4"/>
<gene>
    <name evidence="2" type="ORF">CB5_LOCUS18223</name>
</gene>
<name>A0A6V7PVY4_ANACO</name>
<protein>
    <submittedName>
        <fullName evidence="2">Uncharacterized protein</fullName>
    </submittedName>
</protein>
<dbReference type="EMBL" id="LR862153">
    <property type="protein sequence ID" value="CAD1835012.1"/>
    <property type="molecule type" value="Genomic_DNA"/>
</dbReference>
<accession>A0A6V7PVY4</accession>
<proteinExistence type="predicted"/>
<sequence length="193" mass="21177">MAISGVPACRERPSQACANEHNGKRARGPVSAARDRLPRRLRSTVHRGTGLSLQGPVPESKNSQDSAKTLEIELLGRNTIYGLPPSVEKFGVHIKHSSLAICKCPVCYIKRVAYRYAVMAVPVLSRPATTRLFGRGPGAADIAEWTGFSLYYGQSLPCTFKASQSKQVQRFQPGTDINQTDCKRRVSYNINTS</sequence>
<organism evidence="2">
    <name type="scientific">Ananas comosus var. bracteatus</name>
    <name type="common">red pineapple</name>
    <dbReference type="NCBI Taxonomy" id="296719"/>
    <lineage>
        <taxon>Eukaryota</taxon>
        <taxon>Viridiplantae</taxon>
        <taxon>Streptophyta</taxon>
        <taxon>Embryophyta</taxon>
        <taxon>Tracheophyta</taxon>
        <taxon>Spermatophyta</taxon>
        <taxon>Magnoliopsida</taxon>
        <taxon>Liliopsida</taxon>
        <taxon>Poales</taxon>
        <taxon>Bromeliaceae</taxon>
        <taxon>Bromelioideae</taxon>
        <taxon>Ananas</taxon>
    </lineage>
</organism>